<comment type="caution">
    <text evidence="1">The sequence shown here is derived from an EMBL/GenBank/DDBJ whole genome shotgun (WGS) entry which is preliminary data.</text>
</comment>
<organism evidence="1 2">
    <name type="scientific">Blepharisma stoltei</name>
    <dbReference type="NCBI Taxonomy" id="1481888"/>
    <lineage>
        <taxon>Eukaryota</taxon>
        <taxon>Sar</taxon>
        <taxon>Alveolata</taxon>
        <taxon>Ciliophora</taxon>
        <taxon>Postciliodesmatophora</taxon>
        <taxon>Heterotrichea</taxon>
        <taxon>Heterotrichida</taxon>
        <taxon>Blepharismidae</taxon>
        <taxon>Blepharisma</taxon>
    </lineage>
</organism>
<proteinExistence type="predicted"/>
<dbReference type="AlphaFoldDB" id="A0AAU9IQC5"/>
<evidence type="ECO:0000313" key="2">
    <source>
        <dbReference type="Proteomes" id="UP001162131"/>
    </source>
</evidence>
<evidence type="ECO:0000313" key="1">
    <source>
        <dbReference type="EMBL" id="CAG9315946.1"/>
    </source>
</evidence>
<name>A0AAU9IQC5_9CILI</name>
<dbReference type="Proteomes" id="UP001162131">
    <property type="component" value="Unassembled WGS sequence"/>
</dbReference>
<reference evidence="1" key="1">
    <citation type="submission" date="2021-09" db="EMBL/GenBank/DDBJ databases">
        <authorList>
            <consortium name="AG Swart"/>
            <person name="Singh M."/>
            <person name="Singh A."/>
            <person name="Seah K."/>
            <person name="Emmerich C."/>
        </authorList>
    </citation>
    <scope>NUCLEOTIDE SEQUENCE</scope>
    <source>
        <strain evidence="1">ATCC30299</strain>
    </source>
</reference>
<dbReference type="EMBL" id="CAJZBQ010000014">
    <property type="protein sequence ID" value="CAG9315946.1"/>
    <property type="molecule type" value="Genomic_DNA"/>
</dbReference>
<gene>
    <name evidence="1" type="ORF">BSTOLATCC_MIC14689</name>
</gene>
<sequence length="97" mass="11015">MIIKFSFSAVPYPNAKLGLSHIERYIDPWKQESIEFYCLKFPWKQSLQSLLKPQGRTPMRFSGQLVALKIAGLPPSDKRATQNVSISLVEVKMVGSF</sequence>
<keyword evidence="2" id="KW-1185">Reference proteome</keyword>
<protein>
    <submittedName>
        <fullName evidence="1">Uncharacterized protein</fullName>
    </submittedName>
</protein>
<accession>A0AAU9IQC5</accession>